<comment type="caution">
    <text evidence="2">The sequence shown here is derived from an EMBL/GenBank/DDBJ whole genome shotgun (WGS) entry which is preliminary data.</text>
</comment>
<organism evidence="2 3">
    <name type="scientific">Stackebrandtia albiflava</name>
    <dbReference type="NCBI Taxonomy" id="406432"/>
    <lineage>
        <taxon>Bacteria</taxon>
        <taxon>Bacillati</taxon>
        <taxon>Actinomycetota</taxon>
        <taxon>Actinomycetes</taxon>
        <taxon>Glycomycetales</taxon>
        <taxon>Glycomycetaceae</taxon>
        <taxon>Stackebrandtia</taxon>
    </lineage>
</organism>
<dbReference type="AlphaFoldDB" id="A0A562V2Z8"/>
<gene>
    <name evidence="2" type="ORF">LX16_2996</name>
</gene>
<sequence>MDRHVTASPAGASPADLDLLERLARLNVSATSKEGTVTVSLTGPRLAVRLHPEQVVRMAPALLADTVVRVFTGLLRGRSTAEERVWSRHETDAGPPPPATSETARLRAAVAGIDVTAGSDSGEVSVRWRGDGDIRLTIARPVTRPSQVPELEAAIAQALRRANREYAAATRAAFRHHRKETT</sequence>
<evidence type="ECO:0008006" key="4">
    <source>
        <dbReference type="Google" id="ProtNLM"/>
    </source>
</evidence>
<keyword evidence="3" id="KW-1185">Reference proteome</keyword>
<protein>
    <recommendedName>
        <fullName evidence="4">YbaB/EbfC DNA-binding family protein</fullName>
    </recommendedName>
</protein>
<dbReference type="EMBL" id="VLLL01000006">
    <property type="protein sequence ID" value="TWJ12241.1"/>
    <property type="molecule type" value="Genomic_DNA"/>
</dbReference>
<evidence type="ECO:0000313" key="2">
    <source>
        <dbReference type="EMBL" id="TWJ12241.1"/>
    </source>
</evidence>
<accession>A0A562V2Z8</accession>
<name>A0A562V2Z8_9ACTN</name>
<evidence type="ECO:0000313" key="3">
    <source>
        <dbReference type="Proteomes" id="UP000321617"/>
    </source>
</evidence>
<evidence type="ECO:0000256" key="1">
    <source>
        <dbReference type="SAM" id="MobiDB-lite"/>
    </source>
</evidence>
<dbReference type="Proteomes" id="UP000321617">
    <property type="component" value="Unassembled WGS sequence"/>
</dbReference>
<reference evidence="2 3" key="1">
    <citation type="journal article" date="2013" name="Stand. Genomic Sci.">
        <title>Genomic Encyclopedia of Type Strains, Phase I: The one thousand microbial genomes (KMG-I) project.</title>
        <authorList>
            <person name="Kyrpides N.C."/>
            <person name="Woyke T."/>
            <person name="Eisen J.A."/>
            <person name="Garrity G."/>
            <person name="Lilburn T.G."/>
            <person name="Beck B.J."/>
            <person name="Whitman W.B."/>
            <person name="Hugenholtz P."/>
            <person name="Klenk H.P."/>
        </authorList>
    </citation>
    <scope>NUCLEOTIDE SEQUENCE [LARGE SCALE GENOMIC DNA]</scope>
    <source>
        <strain evidence="2 3">DSM 45044</strain>
    </source>
</reference>
<feature type="compositionally biased region" description="Basic and acidic residues" evidence="1">
    <location>
        <begin position="82"/>
        <end position="92"/>
    </location>
</feature>
<dbReference type="RefSeq" id="WP_147139194.1">
    <property type="nucleotide sequence ID" value="NZ_BAABIJ010000002.1"/>
</dbReference>
<dbReference type="InterPro" id="IPR036894">
    <property type="entry name" value="YbaB-like_sf"/>
</dbReference>
<feature type="region of interest" description="Disordered" evidence="1">
    <location>
        <begin position="82"/>
        <end position="101"/>
    </location>
</feature>
<dbReference type="Gene3D" id="3.30.1310.10">
    <property type="entry name" value="Nucleoid-associated protein YbaB-like domain"/>
    <property type="match status" value="1"/>
</dbReference>
<proteinExistence type="predicted"/>